<dbReference type="NCBIfam" id="TIGR02070">
    <property type="entry name" value="mono_pep_trsgly"/>
    <property type="match status" value="1"/>
</dbReference>
<comment type="pathway">
    <text evidence="11">Cell wall biogenesis; peptidoglycan biosynthesis.</text>
</comment>
<dbReference type="InterPro" id="IPR036950">
    <property type="entry name" value="PBP_transglycosylase"/>
</dbReference>
<proteinExistence type="inferred from homology"/>
<dbReference type="InterPro" id="IPR023346">
    <property type="entry name" value="Lysozyme-like_dom_sf"/>
</dbReference>
<dbReference type="PANTHER" id="PTHR30400:SF0">
    <property type="entry name" value="BIOSYNTHETIC PEPTIDOGLYCAN TRANSGLYCOSYLASE"/>
    <property type="match status" value="1"/>
</dbReference>
<evidence type="ECO:0000256" key="2">
    <source>
        <dbReference type="ARBA" id="ARBA00022519"/>
    </source>
</evidence>
<keyword evidence="2" id="KW-0997">Cell inner membrane</keyword>
<protein>
    <recommendedName>
        <fullName evidence="11">Biosynthetic peptidoglycan transglycosylase</fullName>
        <ecNumber evidence="11">2.4.99.28</ecNumber>
    </recommendedName>
    <alternativeName>
        <fullName evidence="11">Glycan polymerase</fullName>
    </alternativeName>
    <alternativeName>
        <fullName evidence="11">Peptidoglycan glycosyltransferase MtgA</fullName>
        <shortName evidence="11">PGT</shortName>
    </alternativeName>
</protein>
<gene>
    <name evidence="11 13" type="primary">mtgA</name>
    <name evidence="13" type="ORF">VB264_07980</name>
</gene>
<comment type="subcellular location">
    <subcellularLocation>
        <location evidence="11">Cell membrane</location>
        <topology evidence="11">Single-pass membrane protein</topology>
    </subcellularLocation>
</comment>
<evidence type="ECO:0000256" key="6">
    <source>
        <dbReference type="ARBA" id="ARBA00022960"/>
    </source>
</evidence>
<dbReference type="Pfam" id="PF00912">
    <property type="entry name" value="Transgly"/>
    <property type="match status" value="1"/>
</dbReference>
<evidence type="ECO:0000313" key="14">
    <source>
        <dbReference type="Proteomes" id="UP001304671"/>
    </source>
</evidence>
<comment type="function">
    <text evidence="11">Peptidoglycan polymerase that catalyzes glycan chain elongation from lipid-linked precursors.</text>
</comment>
<dbReference type="Gene3D" id="1.10.3810.10">
    <property type="entry name" value="Biosynthetic peptidoglycan transglycosylase-like"/>
    <property type="match status" value="1"/>
</dbReference>
<keyword evidence="8 11" id="KW-1133">Transmembrane helix</keyword>
<evidence type="ECO:0000259" key="12">
    <source>
        <dbReference type="Pfam" id="PF00912"/>
    </source>
</evidence>
<dbReference type="GO" id="GO:0016757">
    <property type="term" value="F:glycosyltransferase activity"/>
    <property type="evidence" value="ECO:0007669"/>
    <property type="project" value="UniProtKB-KW"/>
</dbReference>
<dbReference type="HAMAP" id="MF_00766">
    <property type="entry name" value="PGT_MtgA"/>
    <property type="match status" value="1"/>
</dbReference>
<accession>A0ABU5QM03</accession>
<keyword evidence="1 11" id="KW-1003">Cell membrane</keyword>
<keyword evidence="4 11" id="KW-0808">Transferase</keyword>
<comment type="caution">
    <text evidence="13">The sequence shown here is derived from an EMBL/GenBank/DDBJ whole genome shotgun (WGS) entry which is preliminary data.</text>
</comment>
<evidence type="ECO:0000256" key="3">
    <source>
        <dbReference type="ARBA" id="ARBA00022676"/>
    </source>
</evidence>
<dbReference type="InterPro" id="IPR011812">
    <property type="entry name" value="Pep_trsgly"/>
</dbReference>
<comment type="catalytic activity">
    <reaction evidence="11">
        <text>[GlcNAc-(1-&gt;4)-Mur2Ac(oyl-L-Ala-gamma-D-Glu-L-Lys-D-Ala-D-Ala)](n)-di-trans,octa-cis-undecaprenyl diphosphate + beta-D-GlcNAc-(1-&gt;4)-Mur2Ac(oyl-L-Ala-gamma-D-Glu-L-Lys-D-Ala-D-Ala)-di-trans,octa-cis-undecaprenyl diphosphate = [GlcNAc-(1-&gt;4)-Mur2Ac(oyl-L-Ala-gamma-D-Glu-L-Lys-D-Ala-D-Ala)](n+1)-di-trans,octa-cis-undecaprenyl diphosphate + di-trans,octa-cis-undecaprenyl diphosphate + H(+)</text>
        <dbReference type="Rhea" id="RHEA:23708"/>
        <dbReference type="Rhea" id="RHEA-COMP:9602"/>
        <dbReference type="Rhea" id="RHEA-COMP:9603"/>
        <dbReference type="ChEBI" id="CHEBI:15378"/>
        <dbReference type="ChEBI" id="CHEBI:58405"/>
        <dbReference type="ChEBI" id="CHEBI:60033"/>
        <dbReference type="ChEBI" id="CHEBI:78435"/>
        <dbReference type="EC" id="2.4.99.28"/>
    </reaction>
</comment>
<keyword evidence="5 11" id="KW-0812">Transmembrane</keyword>
<dbReference type="EMBL" id="JAYFUL010000009">
    <property type="protein sequence ID" value="MEA5257719.1"/>
    <property type="molecule type" value="Genomic_DNA"/>
</dbReference>
<feature type="transmembrane region" description="Helical" evidence="11">
    <location>
        <begin position="45"/>
        <end position="71"/>
    </location>
</feature>
<dbReference type="InterPro" id="IPR001264">
    <property type="entry name" value="Glyco_trans_51"/>
</dbReference>
<keyword evidence="14" id="KW-1185">Reference proteome</keyword>
<keyword evidence="3 11" id="KW-0328">Glycosyltransferase</keyword>
<evidence type="ECO:0000256" key="5">
    <source>
        <dbReference type="ARBA" id="ARBA00022692"/>
    </source>
</evidence>
<feature type="domain" description="Glycosyl transferase family 51" evidence="12">
    <location>
        <begin position="89"/>
        <end position="255"/>
    </location>
</feature>
<evidence type="ECO:0000256" key="7">
    <source>
        <dbReference type="ARBA" id="ARBA00022984"/>
    </source>
</evidence>
<comment type="similarity">
    <text evidence="11">Belongs to the glycosyltransferase 51 family.</text>
</comment>
<evidence type="ECO:0000256" key="1">
    <source>
        <dbReference type="ARBA" id="ARBA00022475"/>
    </source>
</evidence>
<keyword evidence="9 11" id="KW-0472">Membrane</keyword>
<name>A0ABU5QM03_9BACT</name>
<evidence type="ECO:0000313" key="13">
    <source>
        <dbReference type="EMBL" id="MEA5257719.1"/>
    </source>
</evidence>
<dbReference type="PANTHER" id="PTHR30400">
    <property type="entry name" value="MONOFUNCTIONAL BIOSYNTHETIC PEPTIDOGLYCAN TRANSGLYCOSYLASE"/>
    <property type="match status" value="1"/>
</dbReference>
<sequence>MAKNTFRTPPPEENSNLNPNLFQSSWKTFGIFNRRHPIFQYIASLFIKFVIYFISITLAWVLVLKFVPIWVTPTMIDRKVTALFNGRDSEIHSDWEPYENISKEAALAVVASEDQLFPQHFGFDFNAMWGAFRYNLKGKKIKGASTISQQVAKNVFLWQGRSYVRKVLEVYFTFLIEIVWGKQRILEVYLNVAEMGKMTFGVEAASLRYYGHSAKSITRTEAARIAAVLPSPNRFSITNPSKYVQRRTSFITRQMRGLGGKAYIADL</sequence>
<evidence type="ECO:0000256" key="8">
    <source>
        <dbReference type="ARBA" id="ARBA00022989"/>
    </source>
</evidence>
<dbReference type="RefSeq" id="WP_323248282.1">
    <property type="nucleotide sequence ID" value="NZ_JAYFUL010000009.1"/>
</dbReference>
<dbReference type="EC" id="2.4.99.28" evidence="11"/>
<keyword evidence="10 11" id="KW-0961">Cell wall biogenesis/degradation</keyword>
<keyword evidence="6 11" id="KW-0133">Cell shape</keyword>
<evidence type="ECO:0000256" key="9">
    <source>
        <dbReference type="ARBA" id="ARBA00023136"/>
    </source>
</evidence>
<evidence type="ECO:0000256" key="11">
    <source>
        <dbReference type="HAMAP-Rule" id="MF_00766"/>
    </source>
</evidence>
<dbReference type="Proteomes" id="UP001304671">
    <property type="component" value="Unassembled WGS sequence"/>
</dbReference>
<evidence type="ECO:0000256" key="10">
    <source>
        <dbReference type="ARBA" id="ARBA00023316"/>
    </source>
</evidence>
<keyword evidence="7 11" id="KW-0573">Peptidoglycan synthesis</keyword>
<evidence type="ECO:0000256" key="4">
    <source>
        <dbReference type="ARBA" id="ARBA00022679"/>
    </source>
</evidence>
<dbReference type="SUPFAM" id="SSF53955">
    <property type="entry name" value="Lysozyme-like"/>
    <property type="match status" value="1"/>
</dbReference>
<reference evidence="13 14" key="1">
    <citation type="submission" date="2023-12" db="EMBL/GenBank/DDBJ databases">
        <title>Novel species of the genus Arcicella isolated from rivers.</title>
        <authorList>
            <person name="Lu H."/>
        </authorList>
    </citation>
    <scope>NUCLEOTIDE SEQUENCE [LARGE SCALE GENOMIC DNA]</scope>
    <source>
        <strain evidence="13 14">LMG 21963</strain>
    </source>
</reference>
<organism evidence="13 14">
    <name type="scientific">Arcicella aquatica</name>
    <dbReference type="NCBI Taxonomy" id="217141"/>
    <lineage>
        <taxon>Bacteria</taxon>
        <taxon>Pseudomonadati</taxon>
        <taxon>Bacteroidota</taxon>
        <taxon>Cytophagia</taxon>
        <taxon>Cytophagales</taxon>
        <taxon>Flectobacillaceae</taxon>
        <taxon>Arcicella</taxon>
    </lineage>
</organism>